<feature type="region of interest" description="Disordered" evidence="1">
    <location>
        <begin position="601"/>
        <end position="635"/>
    </location>
</feature>
<dbReference type="InterPro" id="IPR002298">
    <property type="entry name" value="DNA_polymerase_A"/>
</dbReference>
<dbReference type="Proteomes" id="UP000466442">
    <property type="component" value="Unassembled WGS sequence"/>
</dbReference>
<dbReference type="GO" id="GO:0003676">
    <property type="term" value="F:nucleic acid binding"/>
    <property type="evidence" value="ECO:0007669"/>
    <property type="project" value="InterPro"/>
</dbReference>
<reference evidence="2" key="1">
    <citation type="journal article" date="2021" name="Mol. Ecol. Resour.">
        <title>Apolygus lucorum genome provides insights into omnivorousness and mesophyll feeding.</title>
        <authorList>
            <person name="Liu Y."/>
            <person name="Liu H."/>
            <person name="Wang H."/>
            <person name="Huang T."/>
            <person name="Liu B."/>
            <person name="Yang B."/>
            <person name="Yin L."/>
            <person name="Li B."/>
            <person name="Zhang Y."/>
            <person name="Zhang S."/>
            <person name="Jiang F."/>
            <person name="Zhang X."/>
            <person name="Ren Y."/>
            <person name="Wang B."/>
            <person name="Wang S."/>
            <person name="Lu Y."/>
            <person name="Wu K."/>
            <person name="Fan W."/>
            <person name="Wang G."/>
        </authorList>
    </citation>
    <scope>NUCLEOTIDE SEQUENCE</scope>
    <source>
        <strain evidence="2">12Hb</strain>
    </source>
</reference>
<organism evidence="2 3">
    <name type="scientific">Apolygus lucorum</name>
    <name type="common">Small green plant bug</name>
    <name type="synonym">Lygocoris lucorum</name>
    <dbReference type="NCBI Taxonomy" id="248454"/>
    <lineage>
        <taxon>Eukaryota</taxon>
        <taxon>Metazoa</taxon>
        <taxon>Ecdysozoa</taxon>
        <taxon>Arthropoda</taxon>
        <taxon>Hexapoda</taxon>
        <taxon>Insecta</taxon>
        <taxon>Pterygota</taxon>
        <taxon>Neoptera</taxon>
        <taxon>Paraneoptera</taxon>
        <taxon>Hemiptera</taxon>
        <taxon>Heteroptera</taxon>
        <taxon>Panheteroptera</taxon>
        <taxon>Cimicomorpha</taxon>
        <taxon>Miridae</taxon>
        <taxon>Mirini</taxon>
        <taxon>Apolygus</taxon>
    </lineage>
</organism>
<dbReference type="SUPFAM" id="SSF56672">
    <property type="entry name" value="DNA/RNA polymerases"/>
    <property type="match status" value="1"/>
</dbReference>
<dbReference type="GO" id="GO:0006302">
    <property type="term" value="P:double-strand break repair"/>
    <property type="evidence" value="ECO:0007669"/>
    <property type="project" value="TreeGrafter"/>
</dbReference>
<evidence type="ECO:0000313" key="2">
    <source>
        <dbReference type="EMBL" id="KAF6199320.1"/>
    </source>
</evidence>
<dbReference type="AlphaFoldDB" id="A0A8S9WQX2"/>
<dbReference type="PANTHER" id="PTHR10133:SF27">
    <property type="entry name" value="DNA POLYMERASE NU"/>
    <property type="match status" value="1"/>
</dbReference>
<dbReference type="InterPro" id="IPR036397">
    <property type="entry name" value="RNaseH_sf"/>
</dbReference>
<comment type="caution">
    <text evidence="2">The sequence shown here is derived from an EMBL/GenBank/DDBJ whole genome shotgun (WGS) entry which is preliminary data.</text>
</comment>
<evidence type="ECO:0000256" key="1">
    <source>
        <dbReference type="SAM" id="MobiDB-lite"/>
    </source>
</evidence>
<accession>A0A8S9WQX2</accession>
<dbReference type="Gene3D" id="1.20.1060.10">
    <property type="entry name" value="Taq DNA Polymerase, Chain T, domain 4"/>
    <property type="match status" value="1"/>
</dbReference>
<evidence type="ECO:0000313" key="3">
    <source>
        <dbReference type="Proteomes" id="UP000466442"/>
    </source>
</evidence>
<dbReference type="PANTHER" id="PTHR10133">
    <property type="entry name" value="DNA POLYMERASE I"/>
    <property type="match status" value="1"/>
</dbReference>
<dbReference type="EMBL" id="WIXP02000015">
    <property type="protein sequence ID" value="KAF6199320.1"/>
    <property type="molecule type" value="Genomic_DNA"/>
</dbReference>
<sequence length="1068" mass="120897">MLRPTAAEICSYATESHQDASISGNENPEILSFPNHIHPPFDYTEIQRDSCGRNYPSHTSYDQIASSTNSIPYHLLVQLGLAKPNRIKSHVENRAKYLKYDVEEAHKWRATSNSDNFGFVEAAKPRSNVFGTYQQPILAPRQFYGPEKIITRTSLSRNSQERFSLSRVEPDNQISPSANDIPHNLLVEMGLKPCLEEPKVKGNFRMVEIGDLRENSEAGDGLPRHQIPQSVPREYLENRRQIEESSLLVFQESHDSLSQLFLTQELPNTNEKCTDAKNCCSEEAKTCVHVGIKIMNEEGVPASIETHPKTGVIVGEKDVACSDGLTMENNKHLESQSSLSQLFQSEEFDEAHYRDMMSIGVVLKPDDSNRSKELLTNSSELTLDDEKDTENIHDDFQSDLGNSTKAKIVESRELIAKEDRVVQPFVIKGCEPKMFDTSIKLEGDNPWKSEVRLGVLDPTEEVSNRGKVELEEIPMVVSPYFSNEFNHPVQNDKRTSLYHSTKDSLTVSLSQDGSDVFSQMFEQESTDELKLCKDFFKQNISSKTTSAQKTKVKSSKTKSCESKKITSYFPVIKNPSLENESQYDDRMLSKRAEEHDVPMIQVTDVSSAQVKPPLQEQGNSRKRKKPDSKLEEPRYNRIAVSTLRKKKSHEIFPEDDIKVSCDSKFEDLGAGFVQYKLPSKHVFEDLPPGTVQSMSQLKPVGLDRKTSDVIPSSSPRTDTNREKITDFHRAAVQNTHQKWEIRILEEAQVENTALELESSGDLTEIGFTLCYKEKYSVLNRPQGIERKLHHPAGVMSRVEFAGGKIIRIYQSVNELTKENSRSFLLCLLESNCRKVCFESQAFIMFVLEALIEADDRTCNDWLLLDPIVGMWLLNPDYPPHSFNCVLKEFNIKVDITHPTTAWKETVGHYMDALSQIIERLHGKLDRLNLWDVFYSMETHLTPILAAMEMRSIEVNFAQLKNISKVLQDKLKSIEQSAWTLLGKKFQLSSPLQLRTILYDELKLDELGAVKVKCTESGAKSTDEGTVLSSSSCSLEVLKKSEVVRSVIPRVSRQVSGGPSLGRLTLSYT</sequence>
<keyword evidence="3" id="KW-1185">Reference proteome</keyword>
<dbReference type="Gene3D" id="3.30.420.10">
    <property type="entry name" value="Ribonuclease H-like superfamily/Ribonuclease H"/>
    <property type="match status" value="1"/>
</dbReference>
<dbReference type="OrthoDB" id="275278at2759"/>
<dbReference type="InterPro" id="IPR043502">
    <property type="entry name" value="DNA/RNA_pol_sf"/>
</dbReference>
<protein>
    <submittedName>
        <fullName evidence="2">Uncharacterized protein</fullName>
    </submittedName>
</protein>
<proteinExistence type="predicted"/>
<dbReference type="GO" id="GO:0006261">
    <property type="term" value="P:DNA-templated DNA replication"/>
    <property type="evidence" value="ECO:0007669"/>
    <property type="project" value="InterPro"/>
</dbReference>
<dbReference type="GO" id="GO:0003887">
    <property type="term" value="F:DNA-directed DNA polymerase activity"/>
    <property type="evidence" value="ECO:0007669"/>
    <property type="project" value="InterPro"/>
</dbReference>
<name>A0A8S9WQX2_APOLU</name>
<gene>
    <name evidence="2" type="ORF">GE061_007346</name>
</gene>